<dbReference type="SMART" id="SM00331">
    <property type="entry name" value="PP2C_SIG"/>
    <property type="match status" value="1"/>
</dbReference>
<evidence type="ECO:0000313" key="5">
    <source>
        <dbReference type="EMBL" id="SHF11982.1"/>
    </source>
</evidence>
<dbReference type="SUPFAM" id="SSF81606">
    <property type="entry name" value="PP2C-like"/>
    <property type="match status" value="1"/>
</dbReference>
<dbReference type="SMART" id="SM00332">
    <property type="entry name" value="PP2Cc"/>
    <property type="match status" value="1"/>
</dbReference>
<evidence type="ECO:0000259" key="3">
    <source>
        <dbReference type="SMART" id="SM00331"/>
    </source>
</evidence>
<dbReference type="EMBL" id="FQVH01000012">
    <property type="protein sequence ID" value="SHF11982.1"/>
    <property type="molecule type" value="Genomic_DNA"/>
</dbReference>
<dbReference type="PANTHER" id="PTHR43156">
    <property type="entry name" value="STAGE II SPORULATION PROTEIN E-RELATED"/>
    <property type="match status" value="1"/>
</dbReference>
<dbReference type="InterPro" id="IPR045768">
    <property type="entry name" value="SpoIIE_N"/>
</dbReference>
<feature type="transmembrane region" description="Helical" evidence="2">
    <location>
        <begin position="67"/>
        <end position="98"/>
    </location>
</feature>
<dbReference type="Proteomes" id="UP000184088">
    <property type="component" value="Unassembled WGS sequence"/>
</dbReference>
<evidence type="ECO:0000313" key="6">
    <source>
        <dbReference type="Proteomes" id="UP000184088"/>
    </source>
</evidence>
<dbReference type="RefSeq" id="WP_073343075.1">
    <property type="nucleotide sequence ID" value="NZ_FQVH01000012.1"/>
</dbReference>
<sequence>MERIELLPYQRIYTHKMKGREKINLRLDAGMALIILFGFLVSRSLFFDQTLPFGLAFYAAALKKEKRYMIIALPVILGVALTVGLFGALYYAVAFTAFTISYFFIKDRDITIYAIVSSILQFGILGIDLINDFILYDFIIYVLSAAVCFSMTFVFYQCVPAIAKVNRRVLSKEEIIAFAITAGIILSGFSKVKVAGFSIANVLSVLAVVTSAFAGGIGVGCSAGLVAGFISNLARINPVIITTYGLAGLFSGLFNKLGKTGSVLGFVFSYGLMYTYIPSLGAQMTFYEVLASIMMFILLPRSFIYTLSEYVDKAVNKQKALADYSIRVKKMSCEKVRDLSDIFGEIAEDMEQLIQAGEEIQNNDYADNRLKILAQQFKGISAILRNLSDDMNAEVEFLNDVEDSIKVELDRHGFDIKDVYVLKKGDRVEVQIAKKVCYGSKECLKSIIPIVSKCVGKRMVPLRDSCTIDEKMRTCSLRLEEADKYDVITAVVSTSKEPVNGDNFSFLELPYGKYMMALSDGMGTGAKAASESKLALKLVERFSKAGFTKEAAVKCVNALMALRNLECFSTLDMCLFDKYTGKAEFIKMGSSSTFIKRKEMVDVIRSHQLPLGILNNVDVSGKNSILGDGDMLIMVTDGILDANDFIKREQWLKQLLKEIDGTPQEMARKISEETLKLTRGNVKDDMTVMVSKIVAV</sequence>
<dbReference type="AlphaFoldDB" id="A0A1M4Z2L4"/>
<dbReference type="InterPro" id="IPR036457">
    <property type="entry name" value="PPM-type-like_dom_sf"/>
</dbReference>
<dbReference type="STRING" id="1121256.SAMN02746089_01330"/>
<keyword evidence="2" id="KW-1133">Transmembrane helix</keyword>
<proteinExistence type="predicted"/>
<feature type="transmembrane region" description="Helical" evidence="2">
    <location>
        <begin position="175"/>
        <end position="199"/>
    </location>
</feature>
<dbReference type="Pfam" id="PF07228">
    <property type="entry name" value="SpoIIE"/>
    <property type="match status" value="1"/>
</dbReference>
<keyword evidence="2" id="KW-0472">Membrane</keyword>
<reference evidence="5 6" key="1">
    <citation type="submission" date="2016-11" db="EMBL/GenBank/DDBJ databases">
        <authorList>
            <person name="Jaros S."/>
            <person name="Januszkiewicz K."/>
            <person name="Wedrychowicz H."/>
        </authorList>
    </citation>
    <scope>NUCLEOTIDE SEQUENCE [LARGE SCALE GENOMIC DNA]</scope>
    <source>
        <strain evidence="5 6">DSM 17918</strain>
    </source>
</reference>
<feature type="domain" description="PPM-type phosphatase" evidence="3">
    <location>
        <begin position="486"/>
        <end position="693"/>
    </location>
</feature>
<keyword evidence="2" id="KW-0812">Transmembrane</keyword>
<feature type="transmembrane region" description="Helical" evidence="2">
    <location>
        <begin position="236"/>
        <end position="254"/>
    </location>
</feature>
<protein>
    <submittedName>
        <fullName evidence="5">Stage II sporulation protein E</fullName>
    </submittedName>
</protein>
<feature type="transmembrane region" description="Helical" evidence="2">
    <location>
        <begin position="205"/>
        <end position="229"/>
    </location>
</feature>
<accession>A0A1M4Z2L4</accession>
<keyword evidence="1" id="KW-0378">Hydrolase</keyword>
<dbReference type="GO" id="GO:0016791">
    <property type="term" value="F:phosphatase activity"/>
    <property type="evidence" value="ECO:0007669"/>
    <property type="project" value="TreeGrafter"/>
</dbReference>
<dbReference type="Pfam" id="PF19732">
    <property type="entry name" value="SpoIIE_N"/>
    <property type="match status" value="2"/>
</dbReference>
<feature type="transmembrane region" description="Helical" evidence="2">
    <location>
        <begin position="25"/>
        <end position="47"/>
    </location>
</feature>
<evidence type="ECO:0000259" key="4">
    <source>
        <dbReference type="SMART" id="SM00332"/>
    </source>
</evidence>
<feature type="transmembrane region" description="Helical" evidence="2">
    <location>
        <begin position="139"/>
        <end position="163"/>
    </location>
</feature>
<dbReference type="OrthoDB" id="9763774at2"/>
<dbReference type="InterPro" id="IPR052016">
    <property type="entry name" value="Bact_Sigma-Reg"/>
</dbReference>
<gene>
    <name evidence="5" type="ORF">SAMN02746089_01330</name>
</gene>
<evidence type="ECO:0000256" key="1">
    <source>
        <dbReference type="ARBA" id="ARBA00022801"/>
    </source>
</evidence>
<feature type="transmembrane region" description="Helical" evidence="2">
    <location>
        <begin position="110"/>
        <end position="127"/>
    </location>
</feature>
<dbReference type="Gene3D" id="3.60.40.10">
    <property type="entry name" value="PPM-type phosphatase domain"/>
    <property type="match status" value="1"/>
</dbReference>
<organism evidence="5 6">
    <name type="scientific">Caldanaerobius fijiensis DSM 17918</name>
    <dbReference type="NCBI Taxonomy" id="1121256"/>
    <lineage>
        <taxon>Bacteria</taxon>
        <taxon>Bacillati</taxon>
        <taxon>Bacillota</taxon>
        <taxon>Clostridia</taxon>
        <taxon>Thermoanaerobacterales</taxon>
        <taxon>Thermoanaerobacteraceae</taxon>
        <taxon>Caldanaerobius</taxon>
    </lineage>
</organism>
<feature type="domain" description="PPM-type phosphatase" evidence="4">
    <location>
        <begin position="440"/>
        <end position="691"/>
    </location>
</feature>
<dbReference type="PANTHER" id="PTHR43156:SF2">
    <property type="entry name" value="STAGE II SPORULATION PROTEIN E"/>
    <property type="match status" value="1"/>
</dbReference>
<keyword evidence="6" id="KW-1185">Reference proteome</keyword>
<feature type="transmembrane region" description="Helical" evidence="2">
    <location>
        <begin position="260"/>
        <end position="277"/>
    </location>
</feature>
<dbReference type="InterPro" id="IPR001932">
    <property type="entry name" value="PPM-type_phosphatase-like_dom"/>
</dbReference>
<name>A0A1M4Z2L4_9THEO</name>
<evidence type="ECO:0000256" key="2">
    <source>
        <dbReference type="SAM" id="Phobius"/>
    </source>
</evidence>